<evidence type="ECO:0000256" key="1">
    <source>
        <dbReference type="ARBA" id="ARBA00022729"/>
    </source>
</evidence>
<organism evidence="4">
    <name type="scientific">Flagellimonas sp. MMG031</name>
    <dbReference type="NCBI Taxonomy" id="3158549"/>
    <lineage>
        <taxon>Bacteria</taxon>
        <taxon>Pseudomonadati</taxon>
        <taxon>Bacteroidota</taxon>
        <taxon>Flavobacteriia</taxon>
        <taxon>Flavobacteriales</taxon>
        <taxon>Flavobacteriaceae</taxon>
        <taxon>Flagellimonas</taxon>
    </lineage>
</organism>
<dbReference type="Pfam" id="PF18962">
    <property type="entry name" value="Por_Secre_tail"/>
    <property type="match status" value="1"/>
</dbReference>
<evidence type="ECO:0000313" key="4">
    <source>
        <dbReference type="EMBL" id="XBQ23541.1"/>
    </source>
</evidence>
<sequence>MKKIYFVLLLMALPLFSFGQDLVTVNNEPVQELQGFKMYPNPAYGNEVYITTETNGVKDIKIYDVFGEVVLTSRITTNTLDISRLVPGVYVLQVTERKKTMTRKLVVK</sequence>
<dbReference type="NCBIfam" id="TIGR04183">
    <property type="entry name" value="Por_Secre_tail"/>
    <property type="match status" value="1"/>
</dbReference>
<name>A0AAU7MY35_9FLAO</name>
<evidence type="ECO:0000256" key="2">
    <source>
        <dbReference type="SAM" id="SignalP"/>
    </source>
</evidence>
<dbReference type="AlphaFoldDB" id="A0AAU7MY35"/>
<protein>
    <submittedName>
        <fullName evidence="4">T9SS type A sorting domain-containing protein</fullName>
    </submittedName>
</protein>
<dbReference type="EMBL" id="CP157804">
    <property type="protein sequence ID" value="XBQ23541.1"/>
    <property type="molecule type" value="Genomic_DNA"/>
</dbReference>
<reference evidence="4" key="1">
    <citation type="submission" date="2024-05" db="EMBL/GenBank/DDBJ databases">
        <title>Draft Genome Sequences of Flagellimonas sp. MMG031 and Marinobacter sp. MMG032 Isolated from the dinoflagellate Symbiodinium pilosum.</title>
        <authorList>
            <person name="Shikuma N.J."/>
            <person name="Farrell M.V."/>
        </authorList>
    </citation>
    <scope>NUCLEOTIDE SEQUENCE</scope>
    <source>
        <strain evidence="4">MMG031</strain>
    </source>
</reference>
<feature type="signal peptide" evidence="2">
    <location>
        <begin position="1"/>
        <end position="19"/>
    </location>
</feature>
<dbReference type="RefSeq" id="WP_179382956.1">
    <property type="nucleotide sequence ID" value="NZ_CP157804.1"/>
</dbReference>
<evidence type="ECO:0000259" key="3">
    <source>
        <dbReference type="Pfam" id="PF18962"/>
    </source>
</evidence>
<feature type="domain" description="Secretion system C-terminal sorting" evidence="3">
    <location>
        <begin position="38"/>
        <end position="107"/>
    </location>
</feature>
<keyword evidence="1 2" id="KW-0732">Signal</keyword>
<feature type="chain" id="PRO_5043537628" evidence="2">
    <location>
        <begin position="20"/>
        <end position="108"/>
    </location>
</feature>
<gene>
    <name evidence="4" type="ORF">ABNE31_01200</name>
</gene>
<proteinExistence type="predicted"/>
<dbReference type="KEGG" id="fld:ABNE31_01200"/>
<accession>A0AAU7MY35</accession>
<dbReference type="InterPro" id="IPR026444">
    <property type="entry name" value="Secre_tail"/>
</dbReference>